<reference evidence="1 2" key="1">
    <citation type="submission" date="2024-01" db="EMBL/GenBank/DDBJ databases">
        <title>Genome assemblies of Stephania.</title>
        <authorList>
            <person name="Yang L."/>
        </authorList>
    </citation>
    <scope>NUCLEOTIDE SEQUENCE [LARGE SCALE GENOMIC DNA]</scope>
    <source>
        <strain evidence="1">QJT</strain>
        <tissue evidence="1">Leaf</tissue>
    </source>
</reference>
<sequence>MKLSQLLVDHAGFKVTFVNFECIHRRIKALTSSSPNYGEIKAGLATINFDHGITTSQQKDGKLSRLIADETIAPAIEVD</sequence>
<protein>
    <submittedName>
        <fullName evidence="1">Uncharacterized protein</fullName>
    </submittedName>
</protein>
<evidence type="ECO:0000313" key="1">
    <source>
        <dbReference type="EMBL" id="KAK9116510.1"/>
    </source>
</evidence>
<name>A0AAP0IJL5_9MAGN</name>
<proteinExistence type="predicted"/>
<keyword evidence="2" id="KW-1185">Reference proteome</keyword>
<comment type="caution">
    <text evidence="1">The sequence shown here is derived from an EMBL/GenBank/DDBJ whole genome shotgun (WGS) entry which is preliminary data.</text>
</comment>
<dbReference type="EMBL" id="JBBNAE010000006">
    <property type="protein sequence ID" value="KAK9116510.1"/>
    <property type="molecule type" value="Genomic_DNA"/>
</dbReference>
<gene>
    <name evidence="1" type="ORF">Sjap_015457</name>
</gene>
<dbReference type="AlphaFoldDB" id="A0AAP0IJL5"/>
<evidence type="ECO:0000313" key="2">
    <source>
        <dbReference type="Proteomes" id="UP001417504"/>
    </source>
</evidence>
<accession>A0AAP0IJL5</accession>
<dbReference type="Proteomes" id="UP001417504">
    <property type="component" value="Unassembled WGS sequence"/>
</dbReference>
<dbReference type="Gene3D" id="3.40.50.2000">
    <property type="entry name" value="Glycogen Phosphorylase B"/>
    <property type="match status" value="1"/>
</dbReference>
<organism evidence="1 2">
    <name type="scientific">Stephania japonica</name>
    <dbReference type="NCBI Taxonomy" id="461633"/>
    <lineage>
        <taxon>Eukaryota</taxon>
        <taxon>Viridiplantae</taxon>
        <taxon>Streptophyta</taxon>
        <taxon>Embryophyta</taxon>
        <taxon>Tracheophyta</taxon>
        <taxon>Spermatophyta</taxon>
        <taxon>Magnoliopsida</taxon>
        <taxon>Ranunculales</taxon>
        <taxon>Menispermaceae</taxon>
        <taxon>Menispermoideae</taxon>
        <taxon>Cissampelideae</taxon>
        <taxon>Stephania</taxon>
    </lineage>
</organism>